<dbReference type="InterPro" id="IPR025525">
    <property type="entry name" value="hAT-like_transposase_RNase-H"/>
</dbReference>
<keyword evidence="4" id="KW-0863">Zinc-finger</keyword>
<evidence type="ECO:0000256" key="4">
    <source>
        <dbReference type="ARBA" id="ARBA00022771"/>
    </source>
</evidence>
<accession>A0A803Q669</accession>
<comment type="subcellular location">
    <subcellularLocation>
        <location evidence="1">Nucleus</location>
    </subcellularLocation>
</comment>
<feature type="domain" description="hAT-like transposase RNase-H fold" evidence="10">
    <location>
        <begin position="217"/>
        <end position="320"/>
    </location>
</feature>
<dbReference type="Pfam" id="PF14372">
    <property type="entry name" value="hAT-like_RNase-H"/>
    <property type="match status" value="1"/>
</dbReference>
<evidence type="ECO:0000256" key="2">
    <source>
        <dbReference type="ARBA" id="ARBA00011738"/>
    </source>
</evidence>
<dbReference type="PANTHER" id="PTHR23272">
    <property type="entry name" value="BED FINGER-RELATED"/>
    <property type="match status" value="1"/>
</dbReference>
<keyword evidence="7" id="KW-0539">Nucleus</keyword>
<dbReference type="EnsemblPlants" id="evm.model.07.729">
    <property type="protein sequence ID" value="cds.evm.model.07.729"/>
    <property type="gene ID" value="evm.TU.07.729"/>
</dbReference>
<reference evidence="11" key="1">
    <citation type="submission" date="2018-11" db="EMBL/GenBank/DDBJ databases">
        <authorList>
            <person name="Grassa J C."/>
        </authorList>
    </citation>
    <scope>NUCLEOTIDE SEQUENCE [LARGE SCALE GENOMIC DNA]</scope>
</reference>
<keyword evidence="12" id="KW-1185">Reference proteome</keyword>
<dbReference type="SUPFAM" id="SSF53098">
    <property type="entry name" value="Ribonuclease H-like"/>
    <property type="match status" value="1"/>
</dbReference>
<comment type="subunit">
    <text evidence="2">Homodimer.</text>
</comment>
<evidence type="ECO:0000313" key="12">
    <source>
        <dbReference type="Proteomes" id="UP000596661"/>
    </source>
</evidence>
<dbReference type="GO" id="GO:0003677">
    <property type="term" value="F:DNA binding"/>
    <property type="evidence" value="ECO:0007669"/>
    <property type="project" value="UniProtKB-KW"/>
</dbReference>
<sequence length="463" mass="52348">MKVKGKEVEKERAECNYCQADYAADTKNCGTSTLWSHINHKCKKCPFSSYVDKSTKQAMITDHFTKTNEDSEVNSSGTQTSGFSQATVRELIGNDGLKDMSYAISIIRNAVRYVRSSPARLKRFREACTDANVESKALLCLDVATRWNSTYMMLKAALKFKSVFKYMEGDAYYIKYFEEERVNGEKLDGPPEASDWSNAEVFVNFLKSFYEFTLKFSGSLYVTSNLFFQEILQVQVELNDMKASKDELISKMAASMQLKFNKYWGNIEKDNLLEYIASILDPRFKLDVVRNGFRYLYESIIAETMLKKVENMMTSLYDFYQNTVVLPNSSNDQQVTENITSKSNASGSSSSTSILIKLKNSSKYPIVSHIARDVLVVQMSSVASESAFSTGGRILDPFRSSLSPKTVEALICSKNWLTWEYDALVVLRQYMNEIEDLETSELVESEECITTSVGTDTTTSGAL</sequence>
<dbReference type="Proteomes" id="UP000596661">
    <property type="component" value="Chromosome 7"/>
</dbReference>
<keyword evidence="3" id="KW-0479">Metal-binding</keyword>
<reference evidence="11" key="2">
    <citation type="submission" date="2021-03" db="UniProtKB">
        <authorList>
            <consortium name="EnsemblPlants"/>
        </authorList>
    </citation>
    <scope>IDENTIFICATION</scope>
</reference>
<dbReference type="InterPro" id="IPR008906">
    <property type="entry name" value="HATC_C_dom"/>
</dbReference>
<evidence type="ECO:0000256" key="7">
    <source>
        <dbReference type="ARBA" id="ARBA00023242"/>
    </source>
</evidence>
<evidence type="ECO:0000256" key="6">
    <source>
        <dbReference type="ARBA" id="ARBA00023125"/>
    </source>
</evidence>
<dbReference type="AlphaFoldDB" id="A0A803Q669"/>
<dbReference type="OMA" id="CIVTHFR"/>
<feature type="domain" description="HAT C-terminal dimerisation" evidence="9">
    <location>
        <begin position="357"/>
        <end position="417"/>
    </location>
</feature>
<proteinExistence type="predicted"/>
<evidence type="ECO:0000259" key="10">
    <source>
        <dbReference type="Pfam" id="PF14372"/>
    </source>
</evidence>
<dbReference type="GO" id="GO:0005634">
    <property type="term" value="C:nucleus"/>
    <property type="evidence" value="ECO:0007669"/>
    <property type="project" value="UniProtKB-SubCell"/>
</dbReference>
<name>A0A803Q669_CANSA</name>
<evidence type="ECO:0000313" key="11">
    <source>
        <dbReference type="EnsemblPlants" id="cds.evm.model.07.729"/>
    </source>
</evidence>
<dbReference type="PANTHER" id="PTHR23272:SF193">
    <property type="entry name" value="OS07G0624100 PROTEIN"/>
    <property type="match status" value="1"/>
</dbReference>
<dbReference type="Gramene" id="evm.model.07.729">
    <property type="protein sequence ID" value="cds.evm.model.07.729"/>
    <property type="gene ID" value="evm.TU.07.729"/>
</dbReference>
<protein>
    <recommendedName>
        <fullName evidence="13">BED-type domain-containing protein</fullName>
    </recommendedName>
</protein>
<evidence type="ECO:0000256" key="3">
    <source>
        <dbReference type="ARBA" id="ARBA00022723"/>
    </source>
</evidence>
<evidence type="ECO:0000256" key="1">
    <source>
        <dbReference type="ARBA" id="ARBA00004123"/>
    </source>
</evidence>
<organism evidence="11 12">
    <name type="scientific">Cannabis sativa</name>
    <name type="common">Hemp</name>
    <name type="synonym">Marijuana</name>
    <dbReference type="NCBI Taxonomy" id="3483"/>
    <lineage>
        <taxon>Eukaryota</taxon>
        <taxon>Viridiplantae</taxon>
        <taxon>Streptophyta</taxon>
        <taxon>Embryophyta</taxon>
        <taxon>Tracheophyta</taxon>
        <taxon>Spermatophyta</taxon>
        <taxon>Magnoliopsida</taxon>
        <taxon>eudicotyledons</taxon>
        <taxon>Gunneridae</taxon>
        <taxon>Pentapetalae</taxon>
        <taxon>rosids</taxon>
        <taxon>fabids</taxon>
        <taxon>Rosales</taxon>
        <taxon>Cannabaceae</taxon>
        <taxon>Cannabis</taxon>
    </lineage>
</organism>
<dbReference type="Pfam" id="PF05699">
    <property type="entry name" value="Dimer_Tnp_hAT"/>
    <property type="match status" value="1"/>
</dbReference>
<feature type="domain" description="BED-type" evidence="8">
    <location>
        <begin position="10"/>
        <end position="43"/>
    </location>
</feature>
<evidence type="ECO:0000259" key="9">
    <source>
        <dbReference type="Pfam" id="PF05699"/>
    </source>
</evidence>
<dbReference type="InterPro" id="IPR012337">
    <property type="entry name" value="RNaseH-like_sf"/>
</dbReference>
<dbReference type="EMBL" id="UZAU01000644">
    <property type="status" value="NOT_ANNOTATED_CDS"/>
    <property type="molecule type" value="Genomic_DNA"/>
</dbReference>
<evidence type="ECO:0000259" key="8">
    <source>
        <dbReference type="Pfam" id="PF02892"/>
    </source>
</evidence>
<keyword evidence="5" id="KW-0862">Zinc</keyword>
<keyword evidence="6" id="KW-0238">DNA-binding</keyword>
<dbReference type="GO" id="GO:0046983">
    <property type="term" value="F:protein dimerization activity"/>
    <property type="evidence" value="ECO:0007669"/>
    <property type="project" value="InterPro"/>
</dbReference>
<dbReference type="Pfam" id="PF02892">
    <property type="entry name" value="zf-BED"/>
    <property type="match status" value="1"/>
</dbReference>
<evidence type="ECO:0000256" key="5">
    <source>
        <dbReference type="ARBA" id="ARBA00022833"/>
    </source>
</evidence>
<evidence type="ECO:0008006" key="13">
    <source>
        <dbReference type="Google" id="ProtNLM"/>
    </source>
</evidence>
<dbReference type="GO" id="GO:0008270">
    <property type="term" value="F:zinc ion binding"/>
    <property type="evidence" value="ECO:0007669"/>
    <property type="project" value="UniProtKB-KW"/>
</dbReference>
<dbReference type="InterPro" id="IPR003656">
    <property type="entry name" value="Znf_BED"/>
</dbReference>